<protein>
    <submittedName>
        <fullName evidence="2">Uncharacterized protein</fullName>
    </submittedName>
</protein>
<proteinExistence type="predicted"/>
<sequence>MKHLNYAAKFAAAAMTAALSFGVHAQAPAKGASFDVEVQWKAMPNSSPDAVVNEAVVKQVIADGLSSLNIKPSFVKKSNDHVYIKIRVYYLHDAGTETRVLTGVASAMTKAGEVCSVDAYSWHRGNNIPAGNIMDNLKSWMPSFQKNCRLV</sequence>
<dbReference type="Proteomes" id="UP001596495">
    <property type="component" value="Unassembled WGS sequence"/>
</dbReference>
<gene>
    <name evidence="2" type="ORF">ACFQNJ_16235</name>
</gene>
<comment type="caution">
    <text evidence="2">The sequence shown here is derived from an EMBL/GenBank/DDBJ whole genome shotgun (WGS) entry which is preliminary data.</text>
</comment>
<accession>A0ABW2RDD1</accession>
<dbReference type="EMBL" id="JBHTBX010000013">
    <property type="protein sequence ID" value="MFC7436065.1"/>
    <property type="molecule type" value="Genomic_DNA"/>
</dbReference>
<keyword evidence="1" id="KW-0732">Signal</keyword>
<name>A0ABW2RDD1_9BURK</name>
<dbReference type="RefSeq" id="WP_382259434.1">
    <property type="nucleotide sequence ID" value="NZ_JBHTBX010000013.1"/>
</dbReference>
<feature type="signal peptide" evidence="1">
    <location>
        <begin position="1"/>
        <end position="25"/>
    </location>
</feature>
<organism evidence="2 3">
    <name type="scientific">Hydrogenophaga bisanensis</name>
    <dbReference type="NCBI Taxonomy" id="439611"/>
    <lineage>
        <taxon>Bacteria</taxon>
        <taxon>Pseudomonadati</taxon>
        <taxon>Pseudomonadota</taxon>
        <taxon>Betaproteobacteria</taxon>
        <taxon>Burkholderiales</taxon>
        <taxon>Comamonadaceae</taxon>
        <taxon>Hydrogenophaga</taxon>
    </lineage>
</organism>
<reference evidence="3" key="1">
    <citation type="journal article" date="2019" name="Int. J. Syst. Evol. Microbiol.">
        <title>The Global Catalogue of Microorganisms (GCM) 10K type strain sequencing project: providing services to taxonomists for standard genome sequencing and annotation.</title>
        <authorList>
            <consortium name="The Broad Institute Genomics Platform"/>
            <consortium name="The Broad Institute Genome Sequencing Center for Infectious Disease"/>
            <person name="Wu L."/>
            <person name="Ma J."/>
        </authorList>
    </citation>
    <scope>NUCLEOTIDE SEQUENCE [LARGE SCALE GENOMIC DNA]</scope>
    <source>
        <strain evidence="3">CCUG 54518</strain>
    </source>
</reference>
<feature type="chain" id="PRO_5046675436" evidence="1">
    <location>
        <begin position="26"/>
        <end position="151"/>
    </location>
</feature>
<keyword evidence="3" id="KW-1185">Reference proteome</keyword>
<evidence type="ECO:0000313" key="2">
    <source>
        <dbReference type="EMBL" id="MFC7436065.1"/>
    </source>
</evidence>
<evidence type="ECO:0000313" key="3">
    <source>
        <dbReference type="Proteomes" id="UP001596495"/>
    </source>
</evidence>
<evidence type="ECO:0000256" key="1">
    <source>
        <dbReference type="SAM" id="SignalP"/>
    </source>
</evidence>